<dbReference type="AlphaFoldDB" id="A0AAD2G908"/>
<organism evidence="9 10">
    <name type="scientific">Cylindrotheca closterium</name>
    <dbReference type="NCBI Taxonomy" id="2856"/>
    <lineage>
        <taxon>Eukaryota</taxon>
        <taxon>Sar</taxon>
        <taxon>Stramenopiles</taxon>
        <taxon>Ochrophyta</taxon>
        <taxon>Bacillariophyta</taxon>
        <taxon>Bacillariophyceae</taxon>
        <taxon>Bacillariophycidae</taxon>
        <taxon>Bacillariales</taxon>
        <taxon>Bacillariaceae</taxon>
        <taxon>Cylindrotheca</taxon>
    </lineage>
</organism>
<feature type="compositionally biased region" description="Polar residues" evidence="7">
    <location>
        <begin position="86"/>
        <end position="106"/>
    </location>
</feature>
<dbReference type="Proteomes" id="UP001295423">
    <property type="component" value="Unassembled WGS sequence"/>
</dbReference>
<sequence>MYILNRKFVLGAFLLTAVTSASANEVASEVERDLISFQAFDQLLQQDPPPTDPPTRSPVDDNGEGVPRTPPPSPPPTVTPTGSRAPSISNAPTSTPSKDPSSQPSGAPSGMPTATPSSSPSKVPSTSPSNSPSSTPSNEPSGMPSSSPSHEPTGSPSMSSRPSIRGPTASPSSTPSSNPSSNPSSAPSGAPSASPSRNPTSTPSGAPTGAPSVAPSNMPSSVPSSEPSSNPSSSPSRAPSPLPSSGPSKNPSSSPSRMPTGLPSINPTGFPSIPPSRNPTNNPTPNPTPFPTRRPTPAPTFAPTSCPNPTACLRFQDQGNTGFFALERCAASCDFDIQCKQGLVCYKRSRGQRNVPGCIGNADEVGVGDWNYCVTPPSNQLVLLGNLRQPASAYPLRRCAGDCDNDGDCAAGLFCFERNGGENVPGCIGGGQPGFDYCYNPGSGFERLIVYPQQEFDYYELFQCEGDCDFDSDCAIGFICFEREGGGSGSVPRCVGNANVIGFGNDDFCIPRPRTDTLMSVYENEVGGDVAGGGVYPIPRCAGDCDVDADCQGALTCFQRAGFTAVPGCTGTGEEDYDYCI</sequence>
<comment type="function">
    <text evidence="5">In the vertebrate host, binds to highly sulfated heparan sulfate proteoglycans (HSPGs) on the surface of host hepatocytes and is required for sporozoite invasion of the host hepatocytes.</text>
</comment>
<comment type="function">
    <text evidence="6">Essential sporozoite protein. In the mosquito vector, required for sporozoite development in the oocyst, migration through the vector hemolymph and entry into the vector salivary glands. In the vertebrate host, required for sporozoite migration through the host dermis and infection of host hepatocytes. Binds to highly sulfated heparan sulfate proteoglycans (HSPGs) on the surface of host hepatocytes.</text>
</comment>
<evidence type="ECO:0000256" key="3">
    <source>
        <dbReference type="ARBA" id="ARBA00022522"/>
    </source>
</evidence>
<keyword evidence="3" id="KW-0748">Sporozoite</keyword>
<evidence type="ECO:0000256" key="2">
    <source>
        <dbReference type="ARBA" id="ARBA00021911"/>
    </source>
</evidence>
<feature type="compositionally biased region" description="Polar residues" evidence="7">
    <location>
        <begin position="143"/>
        <end position="162"/>
    </location>
</feature>
<protein>
    <recommendedName>
        <fullName evidence="2">Circumsporozoite protein</fullName>
    </recommendedName>
</protein>
<feature type="compositionally biased region" description="Pro residues" evidence="7">
    <location>
        <begin position="68"/>
        <end position="78"/>
    </location>
</feature>
<feature type="region of interest" description="Disordered" evidence="7">
    <location>
        <begin position="43"/>
        <end position="302"/>
    </location>
</feature>
<dbReference type="PANTHER" id="PTHR44826:SF3">
    <property type="entry name" value="SPORE COAT PROTEIN SP85"/>
    <property type="match status" value="1"/>
</dbReference>
<feature type="compositionally biased region" description="Low complexity" evidence="7">
    <location>
        <begin position="166"/>
        <end position="196"/>
    </location>
</feature>
<dbReference type="PANTHER" id="PTHR44826">
    <property type="entry name" value="SPORE COAT PROTEIN SP85"/>
    <property type="match status" value="1"/>
</dbReference>
<gene>
    <name evidence="9" type="ORF">CYCCA115_LOCUS21503</name>
</gene>
<proteinExistence type="inferred from homology"/>
<feature type="signal peptide" evidence="8">
    <location>
        <begin position="1"/>
        <end position="23"/>
    </location>
</feature>
<feature type="compositionally biased region" description="Low complexity" evidence="7">
    <location>
        <begin position="108"/>
        <end position="141"/>
    </location>
</feature>
<dbReference type="EMBL" id="CAKOGP040002236">
    <property type="protein sequence ID" value="CAJ1965916.1"/>
    <property type="molecule type" value="Genomic_DNA"/>
</dbReference>
<accession>A0AAD2G908</accession>
<feature type="compositionally biased region" description="Low complexity" evidence="7">
    <location>
        <begin position="245"/>
        <end position="259"/>
    </location>
</feature>
<evidence type="ECO:0000256" key="4">
    <source>
        <dbReference type="ARBA" id="ARBA00022737"/>
    </source>
</evidence>
<dbReference type="InterPro" id="IPR051860">
    <property type="entry name" value="Plasmodium_CSP_Invasion"/>
</dbReference>
<feature type="compositionally biased region" description="Pro residues" evidence="7">
    <location>
        <begin position="272"/>
        <end position="300"/>
    </location>
</feature>
<evidence type="ECO:0000256" key="1">
    <source>
        <dbReference type="ARBA" id="ARBA00006241"/>
    </source>
</evidence>
<feature type="compositionally biased region" description="Pro residues" evidence="7">
    <location>
        <begin position="47"/>
        <end position="56"/>
    </location>
</feature>
<evidence type="ECO:0000256" key="7">
    <source>
        <dbReference type="SAM" id="MobiDB-lite"/>
    </source>
</evidence>
<evidence type="ECO:0000256" key="5">
    <source>
        <dbReference type="ARBA" id="ARBA00033726"/>
    </source>
</evidence>
<evidence type="ECO:0000313" key="10">
    <source>
        <dbReference type="Proteomes" id="UP001295423"/>
    </source>
</evidence>
<comment type="caution">
    <text evidence="9">The sequence shown here is derived from an EMBL/GenBank/DDBJ whole genome shotgun (WGS) entry which is preliminary data.</text>
</comment>
<keyword evidence="4" id="KW-0677">Repeat</keyword>
<evidence type="ECO:0000313" key="9">
    <source>
        <dbReference type="EMBL" id="CAJ1965916.1"/>
    </source>
</evidence>
<keyword evidence="8" id="KW-0732">Signal</keyword>
<name>A0AAD2G908_9STRA</name>
<evidence type="ECO:0000256" key="8">
    <source>
        <dbReference type="SAM" id="SignalP"/>
    </source>
</evidence>
<feature type="compositionally biased region" description="Low complexity" evidence="7">
    <location>
        <begin position="211"/>
        <end position="237"/>
    </location>
</feature>
<reference evidence="9" key="1">
    <citation type="submission" date="2023-08" db="EMBL/GenBank/DDBJ databases">
        <authorList>
            <person name="Audoor S."/>
            <person name="Bilcke G."/>
        </authorList>
    </citation>
    <scope>NUCLEOTIDE SEQUENCE</scope>
</reference>
<feature type="chain" id="PRO_5042273459" description="Circumsporozoite protein" evidence="8">
    <location>
        <begin position="24"/>
        <end position="581"/>
    </location>
</feature>
<evidence type="ECO:0000256" key="6">
    <source>
        <dbReference type="ARBA" id="ARBA00045806"/>
    </source>
</evidence>
<keyword evidence="10" id="KW-1185">Reference proteome</keyword>
<comment type="similarity">
    <text evidence="1">Belongs to the plasmodium circumsporozoite protein family.</text>
</comment>